<dbReference type="EMBL" id="BMHO01000001">
    <property type="protein sequence ID" value="GGD26189.1"/>
    <property type="molecule type" value="Genomic_DNA"/>
</dbReference>
<keyword evidence="2 7" id="KW-0813">Transport</keyword>
<dbReference type="InterPro" id="IPR045621">
    <property type="entry name" value="BPD_transp_1_N"/>
</dbReference>
<reference evidence="9" key="1">
    <citation type="journal article" date="2014" name="Int. J. Syst. Evol. Microbiol.">
        <title>Complete genome sequence of Corynebacterium casei LMG S-19264T (=DSM 44701T), isolated from a smear-ripened cheese.</title>
        <authorList>
            <consortium name="US DOE Joint Genome Institute (JGI-PGF)"/>
            <person name="Walter F."/>
            <person name="Albersmeier A."/>
            <person name="Kalinowski J."/>
            <person name="Ruckert C."/>
        </authorList>
    </citation>
    <scope>NUCLEOTIDE SEQUENCE</scope>
    <source>
        <strain evidence="9">CGMCC 1.15152</strain>
    </source>
</reference>
<sequence length="323" mass="34119">MRTGSAARDDMISFIIRRLIAGVLTVITICVFGFFLLYLGAHDIARRLVGSTADPEIVARKEIELGLDRPLLTRFVDWTGSALVGDLGRSWFSGQEVTDALATRLPVTLSLTLGATILTAVVGVLVGVLAASQRGTADRIIQVIIVVVSAVPGFLIALFLVFIFGLTLRIFPATGYIPFGTSVVGWLSTIALPVIALALGAIASVAQQVRGAMIDSLRLDYVRTLRSRGIPHGRVVYRHVLRNAAGPALSVLGLQVIVMFGGAVVVEQVFSLPGLGQAAVAATLQGDVPLVMGIIVSTALLVLVINLIVDLLQGVLNPKVRVS</sequence>
<comment type="subcellular location">
    <subcellularLocation>
        <location evidence="1 7">Cell membrane</location>
        <topology evidence="1 7">Multi-pass membrane protein</topology>
    </subcellularLocation>
</comment>
<dbReference type="GO" id="GO:0055085">
    <property type="term" value="P:transmembrane transport"/>
    <property type="evidence" value="ECO:0007669"/>
    <property type="project" value="InterPro"/>
</dbReference>
<reference evidence="9" key="2">
    <citation type="submission" date="2020-09" db="EMBL/GenBank/DDBJ databases">
        <authorList>
            <person name="Sun Q."/>
            <person name="Zhou Y."/>
        </authorList>
    </citation>
    <scope>NUCLEOTIDE SEQUENCE</scope>
    <source>
        <strain evidence="9">CGMCC 1.15152</strain>
    </source>
</reference>
<feature type="transmembrane region" description="Helical" evidence="7">
    <location>
        <begin position="20"/>
        <end position="41"/>
    </location>
</feature>
<evidence type="ECO:0000256" key="7">
    <source>
        <dbReference type="RuleBase" id="RU363032"/>
    </source>
</evidence>
<proteinExistence type="inferred from homology"/>
<feature type="transmembrane region" description="Helical" evidence="7">
    <location>
        <begin position="290"/>
        <end position="312"/>
    </location>
</feature>
<keyword evidence="10" id="KW-1185">Reference proteome</keyword>
<evidence type="ECO:0000256" key="5">
    <source>
        <dbReference type="ARBA" id="ARBA00022989"/>
    </source>
</evidence>
<evidence type="ECO:0000256" key="1">
    <source>
        <dbReference type="ARBA" id="ARBA00004651"/>
    </source>
</evidence>
<accession>A0A917DBK9</accession>
<evidence type="ECO:0000256" key="2">
    <source>
        <dbReference type="ARBA" id="ARBA00022448"/>
    </source>
</evidence>
<dbReference type="InterPro" id="IPR000515">
    <property type="entry name" value="MetI-like"/>
</dbReference>
<dbReference type="Gene3D" id="1.10.3720.10">
    <property type="entry name" value="MetI-like"/>
    <property type="match status" value="1"/>
</dbReference>
<protein>
    <submittedName>
        <fullName evidence="9">ABC transporter permease</fullName>
    </submittedName>
</protein>
<feature type="domain" description="ABC transmembrane type-1" evidence="8">
    <location>
        <begin position="105"/>
        <end position="313"/>
    </location>
</feature>
<dbReference type="SUPFAM" id="SSF161098">
    <property type="entry name" value="MetI-like"/>
    <property type="match status" value="1"/>
</dbReference>
<dbReference type="PANTHER" id="PTHR43163:SF6">
    <property type="entry name" value="DIPEPTIDE TRANSPORT SYSTEM PERMEASE PROTEIN DPPB-RELATED"/>
    <property type="match status" value="1"/>
</dbReference>
<organism evidence="9 10">
    <name type="scientific">Microbacterium faecale</name>
    <dbReference type="NCBI Taxonomy" id="1804630"/>
    <lineage>
        <taxon>Bacteria</taxon>
        <taxon>Bacillati</taxon>
        <taxon>Actinomycetota</taxon>
        <taxon>Actinomycetes</taxon>
        <taxon>Micrococcales</taxon>
        <taxon>Microbacteriaceae</taxon>
        <taxon>Microbacterium</taxon>
    </lineage>
</organism>
<dbReference type="Pfam" id="PF19300">
    <property type="entry name" value="BPD_transp_1_N"/>
    <property type="match status" value="1"/>
</dbReference>
<comment type="similarity">
    <text evidence="7">Belongs to the binding-protein-dependent transport system permease family.</text>
</comment>
<evidence type="ECO:0000256" key="4">
    <source>
        <dbReference type="ARBA" id="ARBA00022692"/>
    </source>
</evidence>
<dbReference type="CDD" id="cd06261">
    <property type="entry name" value="TM_PBP2"/>
    <property type="match status" value="1"/>
</dbReference>
<feature type="transmembrane region" description="Helical" evidence="7">
    <location>
        <begin position="183"/>
        <end position="206"/>
    </location>
</feature>
<feature type="transmembrane region" description="Helical" evidence="7">
    <location>
        <begin position="143"/>
        <end position="171"/>
    </location>
</feature>
<name>A0A917DBK9_9MICO</name>
<keyword evidence="4 7" id="KW-0812">Transmembrane</keyword>
<dbReference type="GO" id="GO:0005886">
    <property type="term" value="C:plasma membrane"/>
    <property type="evidence" value="ECO:0007669"/>
    <property type="project" value="UniProtKB-SubCell"/>
</dbReference>
<dbReference type="Proteomes" id="UP000633205">
    <property type="component" value="Unassembled WGS sequence"/>
</dbReference>
<evidence type="ECO:0000259" key="8">
    <source>
        <dbReference type="PROSITE" id="PS50928"/>
    </source>
</evidence>
<keyword evidence="3" id="KW-1003">Cell membrane</keyword>
<dbReference type="Pfam" id="PF00528">
    <property type="entry name" value="BPD_transp_1"/>
    <property type="match status" value="1"/>
</dbReference>
<dbReference type="PROSITE" id="PS50928">
    <property type="entry name" value="ABC_TM1"/>
    <property type="match status" value="1"/>
</dbReference>
<keyword evidence="6 7" id="KW-0472">Membrane</keyword>
<gene>
    <name evidence="9" type="ORF">GCM10010915_02780</name>
</gene>
<feature type="transmembrane region" description="Helical" evidence="7">
    <location>
        <begin position="248"/>
        <end position="270"/>
    </location>
</feature>
<evidence type="ECO:0000313" key="9">
    <source>
        <dbReference type="EMBL" id="GGD26189.1"/>
    </source>
</evidence>
<feature type="transmembrane region" description="Helical" evidence="7">
    <location>
        <begin position="109"/>
        <end position="131"/>
    </location>
</feature>
<dbReference type="AlphaFoldDB" id="A0A917DBK9"/>
<dbReference type="PANTHER" id="PTHR43163">
    <property type="entry name" value="DIPEPTIDE TRANSPORT SYSTEM PERMEASE PROTEIN DPPB-RELATED"/>
    <property type="match status" value="1"/>
</dbReference>
<comment type="caution">
    <text evidence="9">The sequence shown here is derived from an EMBL/GenBank/DDBJ whole genome shotgun (WGS) entry which is preliminary data.</text>
</comment>
<evidence type="ECO:0000256" key="6">
    <source>
        <dbReference type="ARBA" id="ARBA00023136"/>
    </source>
</evidence>
<keyword evidence="5 7" id="KW-1133">Transmembrane helix</keyword>
<evidence type="ECO:0000313" key="10">
    <source>
        <dbReference type="Proteomes" id="UP000633205"/>
    </source>
</evidence>
<dbReference type="InterPro" id="IPR035906">
    <property type="entry name" value="MetI-like_sf"/>
</dbReference>
<evidence type="ECO:0000256" key="3">
    <source>
        <dbReference type="ARBA" id="ARBA00022475"/>
    </source>
</evidence>